<feature type="compositionally biased region" description="Polar residues" evidence="2">
    <location>
        <begin position="26"/>
        <end position="35"/>
    </location>
</feature>
<dbReference type="AlphaFoldDB" id="A0A3N4HNT1"/>
<feature type="compositionally biased region" description="Polar residues" evidence="2">
    <location>
        <begin position="1"/>
        <end position="11"/>
    </location>
</feature>
<evidence type="ECO:0000313" key="4">
    <source>
        <dbReference type="Proteomes" id="UP000275078"/>
    </source>
</evidence>
<evidence type="ECO:0000256" key="1">
    <source>
        <dbReference type="SAM" id="Coils"/>
    </source>
</evidence>
<evidence type="ECO:0000313" key="3">
    <source>
        <dbReference type="EMBL" id="RPA74937.1"/>
    </source>
</evidence>
<dbReference type="Proteomes" id="UP000275078">
    <property type="component" value="Unassembled WGS sequence"/>
</dbReference>
<feature type="compositionally biased region" description="Polar residues" evidence="2">
    <location>
        <begin position="198"/>
        <end position="215"/>
    </location>
</feature>
<dbReference type="EMBL" id="ML119776">
    <property type="protein sequence ID" value="RPA74937.1"/>
    <property type="molecule type" value="Genomic_DNA"/>
</dbReference>
<feature type="coiled-coil region" evidence="1">
    <location>
        <begin position="162"/>
        <end position="196"/>
    </location>
</feature>
<feature type="region of interest" description="Disordered" evidence="2">
    <location>
        <begin position="198"/>
        <end position="220"/>
    </location>
</feature>
<gene>
    <name evidence="3" type="ORF">BJ508DRAFT_332596</name>
</gene>
<organism evidence="3 4">
    <name type="scientific">Ascobolus immersus RN42</name>
    <dbReference type="NCBI Taxonomy" id="1160509"/>
    <lineage>
        <taxon>Eukaryota</taxon>
        <taxon>Fungi</taxon>
        <taxon>Dikarya</taxon>
        <taxon>Ascomycota</taxon>
        <taxon>Pezizomycotina</taxon>
        <taxon>Pezizomycetes</taxon>
        <taxon>Pezizales</taxon>
        <taxon>Ascobolaceae</taxon>
        <taxon>Ascobolus</taxon>
    </lineage>
</organism>
<keyword evidence="4" id="KW-1185">Reference proteome</keyword>
<keyword evidence="1" id="KW-0175">Coiled coil</keyword>
<proteinExistence type="predicted"/>
<name>A0A3N4HNT1_ASCIM</name>
<feature type="region of interest" description="Disordered" evidence="2">
    <location>
        <begin position="1"/>
        <end position="57"/>
    </location>
</feature>
<evidence type="ECO:0000256" key="2">
    <source>
        <dbReference type="SAM" id="MobiDB-lite"/>
    </source>
</evidence>
<dbReference type="Gene3D" id="1.20.5.340">
    <property type="match status" value="1"/>
</dbReference>
<protein>
    <submittedName>
        <fullName evidence="3">Uncharacterized protein</fullName>
    </submittedName>
</protein>
<accession>A0A3N4HNT1</accession>
<reference evidence="3 4" key="1">
    <citation type="journal article" date="2018" name="Nat. Ecol. Evol.">
        <title>Pezizomycetes genomes reveal the molecular basis of ectomycorrhizal truffle lifestyle.</title>
        <authorList>
            <person name="Murat C."/>
            <person name="Payen T."/>
            <person name="Noel B."/>
            <person name="Kuo A."/>
            <person name="Morin E."/>
            <person name="Chen J."/>
            <person name="Kohler A."/>
            <person name="Krizsan K."/>
            <person name="Balestrini R."/>
            <person name="Da Silva C."/>
            <person name="Montanini B."/>
            <person name="Hainaut M."/>
            <person name="Levati E."/>
            <person name="Barry K.W."/>
            <person name="Belfiori B."/>
            <person name="Cichocki N."/>
            <person name="Clum A."/>
            <person name="Dockter R.B."/>
            <person name="Fauchery L."/>
            <person name="Guy J."/>
            <person name="Iotti M."/>
            <person name="Le Tacon F."/>
            <person name="Lindquist E.A."/>
            <person name="Lipzen A."/>
            <person name="Malagnac F."/>
            <person name="Mello A."/>
            <person name="Molinier V."/>
            <person name="Miyauchi S."/>
            <person name="Poulain J."/>
            <person name="Riccioni C."/>
            <person name="Rubini A."/>
            <person name="Sitrit Y."/>
            <person name="Splivallo R."/>
            <person name="Traeger S."/>
            <person name="Wang M."/>
            <person name="Zifcakova L."/>
            <person name="Wipf D."/>
            <person name="Zambonelli A."/>
            <person name="Paolocci F."/>
            <person name="Nowrousian M."/>
            <person name="Ottonello S."/>
            <person name="Baldrian P."/>
            <person name="Spatafora J.W."/>
            <person name="Henrissat B."/>
            <person name="Nagy L.G."/>
            <person name="Aury J.M."/>
            <person name="Wincker P."/>
            <person name="Grigoriev I.V."/>
            <person name="Bonfante P."/>
            <person name="Martin F.M."/>
        </authorList>
    </citation>
    <scope>NUCLEOTIDE SEQUENCE [LARGE SCALE GENOMIC DNA]</scope>
    <source>
        <strain evidence="3 4">RN42</strain>
    </source>
</reference>
<sequence>MAKASESTSRPLATIPEDYGVPHSPDPNNNASPTDASPGGSHTPRRSSLFFQPGNGADDPPTQWYCSNYELTAYEKNAITKDNSHAELLTIITNSNEELQLSLDAFADNVASSFEPSQGDPMATAIDHKFEMIRYAAQKAVEAFDEQVAVLEAEKTHHDSVVESLQTQLSAAEKENASLLNSVKDLLAKVAELRAQTTTMAGSHPQAGTATTKRPFTSPPWDITTSPQIVDITVPKAYRMQVLAAPVTAFEGSTDVETMYTFLKGVDHHIRLIRTFNDTQ</sequence>